<dbReference type="Gene3D" id="3.30.230.10">
    <property type="match status" value="1"/>
</dbReference>
<evidence type="ECO:0000259" key="3">
    <source>
        <dbReference type="Pfam" id="PF03764"/>
    </source>
</evidence>
<reference evidence="4 5" key="1">
    <citation type="submission" date="2024-05" db="EMBL/GenBank/DDBJ databases">
        <title>Genome sequencing and assembly of Indian major carp, Cirrhinus mrigala (Hamilton, 1822).</title>
        <authorList>
            <person name="Mohindra V."/>
            <person name="Chowdhury L.M."/>
            <person name="Lal K."/>
            <person name="Jena J.K."/>
        </authorList>
    </citation>
    <scope>NUCLEOTIDE SEQUENCE [LARGE SCALE GENOMIC DNA]</scope>
    <source>
        <strain evidence="4">CM1030</strain>
        <tissue evidence="4">Blood</tissue>
    </source>
</reference>
<organism evidence="4 5">
    <name type="scientific">Cirrhinus mrigala</name>
    <name type="common">Mrigala</name>
    <dbReference type="NCBI Taxonomy" id="683832"/>
    <lineage>
        <taxon>Eukaryota</taxon>
        <taxon>Metazoa</taxon>
        <taxon>Chordata</taxon>
        <taxon>Craniata</taxon>
        <taxon>Vertebrata</taxon>
        <taxon>Euteleostomi</taxon>
        <taxon>Actinopterygii</taxon>
        <taxon>Neopterygii</taxon>
        <taxon>Teleostei</taxon>
        <taxon>Ostariophysi</taxon>
        <taxon>Cypriniformes</taxon>
        <taxon>Cyprinidae</taxon>
        <taxon>Labeoninae</taxon>
        <taxon>Labeonini</taxon>
        <taxon>Cirrhinus</taxon>
    </lineage>
</organism>
<dbReference type="GO" id="GO:0005525">
    <property type="term" value="F:GTP binding"/>
    <property type="evidence" value="ECO:0007669"/>
    <property type="project" value="UniProtKB-KW"/>
</dbReference>
<dbReference type="InterPro" id="IPR020568">
    <property type="entry name" value="Ribosomal_Su5_D2-typ_SF"/>
</dbReference>
<dbReference type="Pfam" id="PF03764">
    <property type="entry name" value="EFG_IV"/>
    <property type="match status" value="1"/>
</dbReference>
<dbReference type="InterPro" id="IPR014721">
    <property type="entry name" value="Ribsml_uS5_D2-typ_fold_subgr"/>
</dbReference>
<evidence type="ECO:0000313" key="4">
    <source>
        <dbReference type="EMBL" id="KAL0201861.1"/>
    </source>
</evidence>
<feature type="non-terminal residue" evidence="4">
    <location>
        <position position="1"/>
    </location>
</feature>
<name>A0ABD0RU57_CIRMR</name>
<keyword evidence="5" id="KW-1185">Reference proteome</keyword>
<dbReference type="EMBL" id="JAMKFB020000002">
    <property type="protein sequence ID" value="KAL0201861.1"/>
    <property type="molecule type" value="Genomic_DNA"/>
</dbReference>
<proteinExistence type="predicted"/>
<protein>
    <recommendedName>
        <fullName evidence="3">Translation elongation factor EFG/EF2 domain-containing protein</fullName>
    </recommendedName>
</protein>
<dbReference type="Proteomes" id="UP001529510">
    <property type="component" value="Unassembled WGS sequence"/>
</dbReference>
<accession>A0ABD0RU57</accession>
<feature type="non-terminal residue" evidence="4">
    <location>
        <position position="101"/>
    </location>
</feature>
<dbReference type="CDD" id="cd01681">
    <property type="entry name" value="aeEF2_snRNP_like_IV"/>
    <property type="match status" value="1"/>
</dbReference>
<feature type="domain" description="Translation elongation factor EFG/EF2" evidence="3">
    <location>
        <begin position="37"/>
        <end position="101"/>
    </location>
</feature>
<comment type="caution">
    <text evidence="4">The sequence shown here is derived from an EMBL/GenBank/DDBJ whole genome shotgun (WGS) entry which is preliminary data.</text>
</comment>
<dbReference type="AlphaFoldDB" id="A0ABD0RU57"/>
<evidence type="ECO:0000256" key="1">
    <source>
        <dbReference type="ARBA" id="ARBA00022741"/>
    </source>
</evidence>
<dbReference type="InterPro" id="IPR005517">
    <property type="entry name" value="Transl_elong_EFG/EF2_IV"/>
</dbReference>
<keyword evidence="1" id="KW-0547">Nucleotide-binding</keyword>
<evidence type="ECO:0000256" key="2">
    <source>
        <dbReference type="ARBA" id="ARBA00023134"/>
    </source>
</evidence>
<evidence type="ECO:0000313" key="5">
    <source>
        <dbReference type="Proteomes" id="UP001529510"/>
    </source>
</evidence>
<gene>
    <name evidence="4" type="ORF">M9458_005048</name>
</gene>
<sequence>ETVSAESDQMCLSKSPNKHNRLYMKARPFPDGLAEDIDKGEARARYLADKYEWEVTEARKIWCFGPDGTGPNVLVDVTKGVQYLNEIKDSVVAGFQWATKE</sequence>
<dbReference type="PANTHER" id="PTHR42908">
    <property type="entry name" value="TRANSLATION ELONGATION FACTOR-RELATED"/>
    <property type="match status" value="1"/>
</dbReference>
<keyword evidence="2" id="KW-0342">GTP-binding</keyword>
<dbReference type="SUPFAM" id="SSF54211">
    <property type="entry name" value="Ribosomal protein S5 domain 2-like"/>
    <property type="match status" value="1"/>
</dbReference>
<dbReference type="PANTHER" id="PTHR42908:SF29">
    <property type="entry name" value="ELONGATION FACTOR 2B-RELATED"/>
    <property type="match status" value="1"/>
</dbReference>